<evidence type="ECO:0000313" key="4">
    <source>
        <dbReference type="Proteomes" id="UP000603453"/>
    </source>
</evidence>
<dbReference type="OrthoDB" id="2284433at2759"/>
<accession>A0A8H7QTH0</accession>
<feature type="transmembrane region" description="Helical" evidence="2">
    <location>
        <begin position="6"/>
        <end position="23"/>
    </location>
</feature>
<feature type="region of interest" description="Disordered" evidence="1">
    <location>
        <begin position="48"/>
        <end position="94"/>
    </location>
</feature>
<name>A0A8H7QTH0_9FUNG</name>
<feature type="compositionally biased region" description="Basic and acidic residues" evidence="1">
    <location>
        <begin position="48"/>
        <end position="59"/>
    </location>
</feature>
<proteinExistence type="predicted"/>
<feature type="compositionally biased region" description="Polar residues" evidence="1">
    <location>
        <begin position="79"/>
        <end position="94"/>
    </location>
</feature>
<feature type="compositionally biased region" description="Polar residues" evidence="1">
    <location>
        <begin position="211"/>
        <end position="220"/>
    </location>
</feature>
<protein>
    <submittedName>
        <fullName evidence="3">Uncharacterized protein</fullName>
    </submittedName>
</protein>
<feature type="compositionally biased region" description="Low complexity" evidence="1">
    <location>
        <begin position="199"/>
        <end position="210"/>
    </location>
</feature>
<organism evidence="3 4">
    <name type="scientific">Mucor saturninus</name>
    <dbReference type="NCBI Taxonomy" id="64648"/>
    <lineage>
        <taxon>Eukaryota</taxon>
        <taxon>Fungi</taxon>
        <taxon>Fungi incertae sedis</taxon>
        <taxon>Mucoromycota</taxon>
        <taxon>Mucoromycotina</taxon>
        <taxon>Mucoromycetes</taxon>
        <taxon>Mucorales</taxon>
        <taxon>Mucorineae</taxon>
        <taxon>Mucoraceae</taxon>
        <taxon>Mucor</taxon>
    </lineage>
</organism>
<comment type="caution">
    <text evidence="3">The sequence shown here is derived from an EMBL/GenBank/DDBJ whole genome shotgun (WGS) entry which is preliminary data.</text>
</comment>
<evidence type="ECO:0000256" key="2">
    <source>
        <dbReference type="SAM" id="Phobius"/>
    </source>
</evidence>
<sequence length="265" mass="31029">MVHPAVYAIIAFAGVAAISYKIYEDYQEAKMYEQYQRHRTRYEQERQQYNHFERRNKEFDDSDDEDTLRRRRPFKKRSQNGTSSTEQSQYELTDLETSISERKRKLMAEQAFLDQEEENLRNRKQALMRGFDDDVTQHSSRFISSNSSSDNEDDQSLKDHMALFSRPHQKSAENTSDSTETIHRENDRPLHNSTELYYPAASLTPTTSTANSVVSHTNRISDSEESWDAVSERGWNQSSANESDNELDSHHSITSFSDNENRIRF</sequence>
<feature type="region of interest" description="Disordered" evidence="1">
    <location>
        <begin position="164"/>
        <end position="265"/>
    </location>
</feature>
<dbReference type="Proteomes" id="UP000603453">
    <property type="component" value="Unassembled WGS sequence"/>
</dbReference>
<feature type="compositionally biased region" description="Basic and acidic residues" evidence="1">
    <location>
        <begin position="180"/>
        <end position="190"/>
    </location>
</feature>
<dbReference type="EMBL" id="JAEPRD010000110">
    <property type="protein sequence ID" value="KAG2198479.1"/>
    <property type="molecule type" value="Genomic_DNA"/>
</dbReference>
<keyword evidence="2" id="KW-1133">Transmembrane helix</keyword>
<keyword evidence="2" id="KW-0472">Membrane</keyword>
<dbReference type="AlphaFoldDB" id="A0A8H7QTH0"/>
<evidence type="ECO:0000313" key="3">
    <source>
        <dbReference type="EMBL" id="KAG2198479.1"/>
    </source>
</evidence>
<reference evidence="3" key="1">
    <citation type="submission" date="2020-12" db="EMBL/GenBank/DDBJ databases">
        <title>Metabolic potential, ecology and presence of endohyphal bacteria is reflected in genomic diversity of Mucoromycotina.</title>
        <authorList>
            <person name="Muszewska A."/>
            <person name="Okrasinska A."/>
            <person name="Steczkiewicz K."/>
            <person name="Drgas O."/>
            <person name="Orlowska M."/>
            <person name="Perlinska-Lenart U."/>
            <person name="Aleksandrzak-Piekarczyk T."/>
            <person name="Szatraj K."/>
            <person name="Zielenkiewicz U."/>
            <person name="Pilsyk S."/>
            <person name="Malc E."/>
            <person name="Mieczkowski P."/>
            <person name="Kruszewska J.S."/>
            <person name="Biernat P."/>
            <person name="Pawlowska J."/>
        </authorList>
    </citation>
    <scope>NUCLEOTIDE SEQUENCE</scope>
    <source>
        <strain evidence="3">WA0000017839</strain>
    </source>
</reference>
<keyword evidence="2" id="KW-0812">Transmembrane</keyword>
<gene>
    <name evidence="3" type="ORF">INT47_004466</name>
</gene>
<keyword evidence="4" id="KW-1185">Reference proteome</keyword>
<feature type="compositionally biased region" description="Basic residues" evidence="1">
    <location>
        <begin position="69"/>
        <end position="78"/>
    </location>
</feature>
<evidence type="ECO:0000256" key="1">
    <source>
        <dbReference type="SAM" id="MobiDB-lite"/>
    </source>
</evidence>